<dbReference type="Proteomes" id="UP000019118">
    <property type="component" value="Unassembled WGS sequence"/>
</dbReference>
<dbReference type="PANTHER" id="PTHR23349">
    <property type="entry name" value="BASIC HELIX-LOOP-HELIX TRANSCRIPTION FACTOR, TWIST"/>
    <property type="match status" value="1"/>
</dbReference>
<protein>
    <recommendedName>
        <fullName evidence="2">BHLH domain-containing protein</fullName>
    </recommendedName>
</protein>
<evidence type="ECO:0000259" key="2">
    <source>
        <dbReference type="PROSITE" id="PS50888"/>
    </source>
</evidence>
<evidence type="ECO:0000313" key="3">
    <source>
        <dbReference type="EnsemblMetazoa" id="XP_019766009.1"/>
    </source>
</evidence>
<dbReference type="InterPro" id="IPR036638">
    <property type="entry name" value="HLH_DNA-bd_sf"/>
</dbReference>
<name>A0AAR5PYD0_DENPD</name>
<organism evidence="3 4">
    <name type="scientific">Dendroctonus ponderosae</name>
    <name type="common">Mountain pine beetle</name>
    <dbReference type="NCBI Taxonomy" id="77166"/>
    <lineage>
        <taxon>Eukaryota</taxon>
        <taxon>Metazoa</taxon>
        <taxon>Ecdysozoa</taxon>
        <taxon>Arthropoda</taxon>
        <taxon>Hexapoda</taxon>
        <taxon>Insecta</taxon>
        <taxon>Pterygota</taxon>
        <taxon>Neoptera</taxon>
        <taxon>Endopterygota</taxon>
        <taxon>Coleoptera</taxon>
        <taxon>Polyphaga</taxon>
        <taxon>Cucujiformia</taxon>
        <taxon>Curculionidae</taxon>
        <taxon>Scolytinae</taxon>
        <taxon>Dendroctonus</taxon>
    </lineage>
</organism>
<evidence type="ECO:0000313" key="4">
    <source>
        <dbReference type="Proteomes" id="UP000019118"/>
    </source>
</evidence>
<sequence>MYQFASIEGDFLLKASSSSQDFYVDKCLASGVPQEENFKRTLREKNGYPHVPHSEKSPQIVAKRNARERRRVQAVNNAFVKLRNVIPIQNTRGKRISKVKTLLYAIDYIRALDDMLHDLASYNMIYCELPEGEIRQAANWV</sequence>
<dbReference type="Gene3D" id="4.10.280.10">
    <property type="entry name" value="Helix-loop-helix DNA-binding domain"/>
    <property type="match status" value="1"/>
</dbReference>
<dbReference type="GO" id="GO:0000977">
    <property type="term" value="F:RNA polymerase II transcription regulatory region sequence-specific DNA binding"/>
    <property type="evidence" value="ECO:0007669"/>
    <property type="project" value="TreeGrafter"/>
</dbReference>
<accession>A0AAR5PYD0</accession>
<dbReference type="CDD" id="cd11418">
    <property type="entry name" value="bHLH_TS_ASCL"/>
    <property type="match status" value="1"/>
</dbReference>
<keyword evidence="4" id="KW-1185">Reference proteome</keyword>
<dbReference type="GO" id="GO:0000981">
    <property type="term" value="F:DNA-binding transcription factor activity, RNA polymerase II-specific"/>
    <property type="evidence" value="ECO:0007669"/>
    <property type="project" value="TreeGrafter"/>
</dbReference>
<dbReference type="InterPro" id="IPR011598">
    <property type="entry name" value="bHLH_dom"/>
</dbReference>
<evidence type="ECO:0000256" key="1">
    <source>
        <dbReference type="ARBA" id="ARBA00023125"/>
    </source>
</evidence>
<dbReference type="EnsemblMetazoa" id="XM_019910450.1">
    <property type="protein sequence ID" value="XP_019766009.1"/>
    <property type="gene ID" value="LOC109541568"/>
</dbReference>
<dbReference type="GO" id="GO:0046983">
    <property type="term" value="F:protein dimerization activity"/>
    <property type="evidence" value="ECO:0007669"/>
    <property type="project" value="InterPro"/>
</dbReference>
<proteinExistence type="predicted"/>
<reference evidence="3" key="2">
    <citation type="submission" date="2024-08" db="UniProtKB">
        <authorList>
            <consortium name="EnsemblMetazoa"/>
        </authorList>
    </citation>
    <scope>IDENTIFICATION</scope>
</reference>
<dbReference type="AlphaFoldDB" id="A0AAR5PYD0"/>
<feature type="domain" description="BHLH" evidence="2">
    <location>
        <begin position="59"/>
        <end position="112"/>
    </location>
</feature>
<dbReference type="PANTHER" id="PTHR23349:SF108">
    <property type="entry name" value="BHLH DOMAIN-CONTAINING PROTEIN"/>
    <property type="match status" value="1"/>
</dbReference>
<keyword evidence="1" id="KW-0238">DNA-binding</keyword>
<dbReference type="GO" id="GO:0032502">
    <property type="term" value="P:developmental process"/>
    <property type="evidence" value="ECO:0007669"/>
    <property type="project" value="TreeGrafter"/>
</dbReference>
<dbReference type="InterPro" id="IPR050283">
    <property type="entry name" value="E-box_TF_Regulators"/>
</dbReference>
<dbReference type="Pfam" id="PF00010">
    <property type="entry name" value="HLH"/>
    <property type="match status" value="1"/>
</dbReference>
<dbReference type="SMART" id="SM00353">
    <property type="entry name" value="HLH"/>
    <property type="match status" value="1"/>
</dbReference>
<dbReference type="PROSITE" id="PS50888">
    <property type="entry name" value="BHLH"/>
    <property type="match status" value="1"/>
</dbReference>
<reference evidence="4" key="1">
    <citation type="journal article" date="2013" name="Genome Biol.">
        <title>Draft genome of the mountain pine beetle, Dendroctonus ponderosae Hopkins, a major forest pest.</title>
        <authorList>
            <person name="Keeling C.I."/>
            <person name="Yuen M.M."/>
            <person name="Liao N.Y."/>
            <person name="Docking T.R."/>
            <person name="Chan S.K."/>
            <person name="Taylor G.A."/>
            <person name="Palmquist D.L."/>
            <person name="Jackman S.D."/>
            <person name="Nguyen A."/>
            <person name="Li M."/>
            <person name="Henderson H."/>
            <person name="Janes J.K."/>
            <person name="Zhao Y."/>
            <person name="Pandoh P."/>
            <person name="Moore R."/>
            <person name="Sperling F.A."/>
            <person name="Huber D.P."/>
            <person name="Birol I."/>
            <person name="Jones S.J."/>
            <person name="Bohlmann J."/>
        </authorList>
    </citation>
    <scope>NUCLEOTIDE SEQUENCE</scope>
</reference>
<dbReference type="SUPFAM" id="SSF47459">
    <property type="entry name" value="HLH, helix-loop-helix DNA-binding domain"/>
    <property type="match status" value="1"/>
</dbReference>